<reference evidence="4" key="1">
    <citation type="submission" date="2025-08" db="UniProtKB">
        <authorList>
            <consortium name="Ensembl"/>
        </authorList>
    </citation>
    <scope>IDENTIFICATION</scope>
</reference>
<dbReference type="Ensembl" id="ENSACCT00020000927.1">
    <property type="protein sequence ID" value="ENSACCP00020000895.1"/>
    <property type="gene ID" value="ENSACCG00020000626.1"/>
</dbReference>
<keyword evidence="2" id="KW-0472">Membrane</keyword>
<dbReference type="Proteomes" id="UP000472275">
    <property type="component" value="Chromosome 12"/>
</dbReference>
<evidence type="ECO:0000256" key="2">
    <source>
        <dbReference type="SAM" id="Phobius"/>
    </source>
</evidence>
<evidence type="ECO:0000256" key="1">
    <source>
        <dbReference type="ARBA" id="ARBA00008670"/>
    </source>
</evidence>
<feature type="domain" description="THD" evidence="3">
    <location>
        <begin position="42"/>
        <end position="170"/>
    </location>
</feature>
<evidence type="ECO:0000313" key="4">
    <source>
        <dbReference type="Ensembl" id="ENSACCP00020000895.1"/>
    </source>
</evidence>
<dbReference type="GO" id="GO:0005164">
    <property type="term" value="F:tumor necrosis factor receptor binding"/>
    <property type="evidence" value="ECO:0007669"/>
    <property type="project" value="InterPro"/>
</dbReference>
<dbReference type="PROSITE" id="PS50049">
    <property type="entry name" value="THD_2"/>
    <property type="match status" value="1"/>
</dbReference>
<dbReference type="InterPro" id="IPR008983">
    <property type="entry name" value="Tumour_necrosis_fac-like_dom"/>
</dbReference>
<dbReference type="GeneTree" id="ENSGT00950000185631"/>
<dbReference type="GO" id="GO:0016020">
    <property type="term" value="C:membrane"/>
    <property type="evidence" value="ECO:0007669"/>
    <property type="project" value="InterPro"/>
</dbReference>
<keyword evidence="2" id="KW-0812">Transmembrane</keyword>
<accession>A0A663DM14</accession>
<reference evidence="4" key="2">
    <citation type="submission" date="2025-09" db="UniProtKB">
        <authorList>
            <consortium name="Ensembl"/>
        </authorList>
    </citation>
    <scope>IDENTIFICATION</scope>
</reference>
<dbReference type="InParanoid" id="A0A663DM14"/>
<comment type="similarity">
    <text evidence="1">Belongs to the tumor necrosis factor family.</text>
</comment>
<organism evidence="4 5">
    <name type="scientific">Aquila chrysaetos chrysaetos</name>
    <dbReference type="NCBI Taxonomy" id="223781"/>
    <lineage>
        <taxon>Eukaryota</taxon>
        <taxon>Metazoa</taxon>
        <taxon>Chordata</taxon>
        <taxon>Craniata</taxon>
        <taxon>Vertebrata</taxon>
        <taxon>Euteleostomi</taxon>
        <taxon>Archelosauria</taxon>
        <taxon>Archosauria</taxon>
        <taxon>Dinosauria</taxon>
        <taxon>Saurischia</taxon>
        <taxon>Theropoda</taxon>
        <taxon>Coelurosauria</taxon>
        <taxon>Aves</taxon>
        <taxon>Neognathae</taxon>
        <taxon>Neoaves</taxon>
        <taxon>Telluraves</taxon>
        <taxon>Accipitrimorphae</taxon>
        <taxon>Accipitriformes</taxon>
        <taxon>Accipitridae</taxon>
        <taxon>Accipitrinae</taxon>
        <taxon>Aquila</taxon>
    </lineage>
</organism>
<sequence length="170" mass="19686">MEAPKLLENGNIPQERKFTSCQVAFYTLIFVLIIISAVVSVVFCLLHHKQSSTPNTRGVMSWEWNLEHCDGFVQKDRDQYLIIKQSGNYFIYAQVNRKQIMEQSFTLVLCKEPDILLNKVVGPKMGDEKGTVNFGRPFFLQKGDKLYCQGNYRLNYILAGNQTYWGLYKI</sequence>
<dbReference type="SUPFAM" id="SSF49842">
    <property type="entry name" value="TNF-like"/>
    <property type="match status" value="1"/>
</dbReference>
<evidence type="ECO:0000313" key="5">
    <source>
        <dbReference type="Proteomes" id="UP000472275"/>
    </source>
</evidence>
<dbReference type="Pfam" id="PF00229">
    <property type="entry name" value="TNF"/>
    <property type="match status" value="1"/>
</dbReference>
<proteinExistence type="inferred from homology"/>
<keyword evidence="2" id="KW-1133">Transmembrane helix</keyword>
<evidence type="ECO:0000259" key="3">
    <source>
        <dbReference type="PROSITE" id="PS50049"/>
    </source>
</evidence>
<dbReference type="InterPro" id="IPR006052">
    <property type="entry name" value="TNF_dom"/>
</dbReference>
<dbReference type="GO" id="GO:0006955">
    <property type="term" value="P:immune response"/>
    <property type="evidence" value="ECO:0007669"/>
    <property type="project" value="InterPro"/>
</dbReference>
<feature type="transmembrane region" description="Helical" evidence="2">
    <location>
        <begin position="23"/>
        <end position="46"/>
    </location>
</feature>
<protein>
    <recommendedName>
        <fullName evidence="3">THD domain-containing protein</fullName>
    </recommendedName>
</protein>
<keyword evidence="5" id="KW-1185">Reference proteome</keyword>
<name>A0A663DM14_AQUCH</name>
<dbReference type="AlphaFoldDB" id="A0A663DM14"/>
<dbReference type="Gene3D" id="2.60.120.40">
    <property type="match status" value="1"/>
</dbReference>